<evidence type="ECO:0000256" key="1">
    <source>
        <dbReference type="SAM" id="MobiDB-lite"/>
    </source>
</evidence>
<dbReference type="Proteomes" id="UP000055024">
    <property type="component" value="Unassembled WGS sequence"/>
</dbReference>
<accession>A0A0V1GTD7</accession>
<reference evidence="2 3" key="1">
    <citation type="submission" date="2015-01" db="EMBL/GenBank/DDBJ databases">
        <title>Evolution of Trichinella species and genotypes.</title>
        <authorList>
            <person name="Korhonen P.K."/>
            <person name="Edoardo P."/>
            <person name="Giuseppe L.R."/>
            <person name="Gasser R.B."/>
        </authorList>
    </citation>
    <scope>NUCLEOTIDE SEQUENCE [LARGE SCALE GENOMIC DNA]</scope>
    <source>
        <strain evidence="2">ISS1029</strain>
    </source>
</reference>
<feature type="compositionally biased region" description="Basic and acidic residues" evidence="1">
    <location>
        <begin position="313"/>
        <end position="323"/>
    </location>
</feature>
<name>A0A0V1GTD7_9BILA</name>
<gene>
    <name evidence="2" type="ORF">T11_6670</name>
</gene>
<dbReference type="EMBL" id="JYDP01000280">
    <property type="protein sequence ID" value="KRZ01548.1"/>
    <property type="molecule type" value="Genomic_DNA"/>
</dbReference>
<keyword evidence="3" id="KW-1185">Reference proteome</keyword>
<dbReference type="OrthoDB" id="8061334at2759"/>
<sequence>MVPICIRPPHIADKKTETEVFPLYLNSLYLLSRTISDKRKNILCINLQELQLTAEQTTIKSGEQFLMYHSPTNVILIFATEAGVRLLAQNLPTYSWIFEVLHSKAAELCVQLDPAKFVCDFETALILAIQGNFPNTRVQGCFFQAVLRNVGRLLLRTDYINNQEVKWKPCSGISSGRGFQPLKFRFKMSMMWLCEPTTIWKTVVRQMDDGYTKGRGSVRSSAAYGVQQRWVAALTRRLHRNEISVEHFLSAISYDTPATAVHLDIAFDLLSILLLYSIPGSYESFRIAIESRAKLPKPEGLKIKLLEEYEARKNREPKHDDGMFARGKSQLQNS</sequence>
<proteinExistence type="predicted"/>
<protein>
    <recommendedName>
        <fullName evidence="4">MULE transposase domain-containing protein</fullName>
    </recommendedName>
</protein>
<dbReference type="Pfam" id="PF14223">
    <property type="entry name" value="Retrotran_gag_2"/>
    <property type="match status" value="1"/>
</dbReference>
<dbReference type="AlphaFoldDB" id="A0A0V1GTD7"/>
<feature type="region of interest" description="Disordered" evidence="1">
    <location>
        <begin position="313"/>
        <end position="334"/>
    </location>
</feature>
<organism evidence="2 3">
    <name type="scientific">Trichinella zimbabwensis</name>
    <dbReference type="NCBI Taxonomy" id="268475"/>
    <lineage>
        <taxon>Eukaryota</taxon>
        <taxon>Metazoa</taxon>
        <taxon>Ecdysozoa</taxon>
        <taxon>Nematoda</taxon>
        <taxon>Enoplea</taxon>
        <taxon>Dorylaimia</taxon>
        <taxon>Trichinellida</taxon>
        <taxon>Trichinellidae</taxon>
        <taxon>Trichinella</taxon>
    </lineage>
</organism>
<evidence type="ECO:0000313" key="2">
    <source>
        <dbReference type="EMBL" id="KRZ01548.1"/>
    </source>
</evidence>
<evidence type="ECO:0000313" key="3">
    <source>
        <dbReference type="Proteomes" id="UP000055024"/>
    </source>
</evidence>
<comment type="caution">
    <text evidence="2">The sequence shown here is derived from an EMBL/GenBank/DDBJ whole genome shotgun (WGS) entry which is preliminary data.</text>
</comment>
<evidence type="ECO:0008006" key="4">
    <source>
        <dbReference type="Google" id="ProtNLM"/>
    </source>
</evidence>